<organism evidence="2">
    <name type="scientific">Bradyrhizobium sp. LLZ17</name>
    <dbReference type="NCBI Taxonomy" id="3239388"/>
    <lineage>
        <taxon>Bacteria</taxon>
        <taxon>Pseudomonadati</taxon>
        <taxon>Pseudomonadota</taxon>
        <taxon>Alphaproteobacteria</taxon>
        <taxon>Hyphomicrobiales</taxon>
        <taxon>Nitrobacteraceae</taxon>
        <taxon>Bradyrhizobium</taxon>
    </lineage>
</organism>
<evidence type="ECO:0000256" key="1">
    <source>
        <dbReference type="SAM" id="SignalP"/>
    </source>
</evidence>
<name>A0AB39XNW7_9BRAD</name>
<dbReference type="AlphaFoldDB" id="A0AB39XNW7"/>
<proteinExistence type="predicted"/>
<dbReference type="EMBL" id="CP165734">
    <property type="protein sequence ID" value="XDV58778.1"/>
    <property type="molecule type" value="Genomic_DNA"/>
</dbReference>
<accession>A0AB39XNW7</accession>
<feature type="signal peptide" evidence="1">
    <location>
        <begin position="1"/>
        <end position="38"/>
    </location>
</feature>
<feature type="chain" id="PRO_5044254503" evidence="1">
    <location>
        <begin position="39"/>
        <end position="296"/>
    </location>
</feature>
<protein>
    <submittedName>
        <fullName evidence="2">Uncharacterized protein</fullName>
    </submittedName>
</protein>
<dbReference type="InterPro" id="IPR006311">
    <property type="entry name" value="TAT_signal"/>
</dbReference>
<dbReference type="RefSeq" id="WP_369723319.1">
    <property type="nucleotide sequence ID" value="NZ_CP165734.1"/>
</dbReference>
<reference evidence="2" key="1">
    <citation type="submission" date="2024-08" db="EMBL/GenBank/DDBJ databases">
        <authorList>
            <person name="Chaddad Z."/>
            <person name="Lamrabet M."/>
            <person name="Bouhnik O."/>
            <person name="Alami S."/>
            <person name="Wipf D."/>
            <person name="Courty P.E."/>
            <person name="Missbah El Idrissi M."/>
        </authorList>
    </citation>
    <scope>NUCLEOTIDE SEQUENCE</scope>
    <source>
        <strain evidence="2">LLZ17</strain>
    </source>
</reference>
<dbReference type="PROSITE" id="PS51318">
    <property type="entry name" value="TAT"/>
    <property type="match status" value="1"/>
</dbReference>
<evidence type="ECO:0000313" key="2">
    <source>
        <dbReference type="EMBL" id="XDV58778.1"/>
    </source>
</evidence>
<gene>
    <name evidence="2" type="ORF">AB8Z38_04610</name>
</gene>
<sequence length="296" mass="32012">MSTISTSQKIGSSARRQPRQAAAAAAAAIAAASGAAQASSQEPTRASLKLDAAWFFDESSAIGCDVLLKDLVERNLFQHARYKFRVSGPLNTIPQIELASGHLAVVGLGSYGDTASGLTKALTGSAMRRIGKDALALEDDDKINVLNLRPLQSLHLPFGHGSATDDLAHRLSSWAGMLTVDSKHELLRGYEQYSASNWDGDGAEAITKETLDYAHLLMVGLPDNFGPPEVSPGLDGSIALEWVPENHRNLHKLFLDIGPGPRWRAYWKLRSGEFDRVTGETSEVRPILQPLFDKLS</sequence>
<keyword evidence="1" id="KW-0732">Signal</keyword>